<feature type="transmembrane region" description="Helical" evidence="5">
    <location>
        <begin position="47"/>
        <end position="69"/>
    </location>
</feature>
<proteinExistence type="inferred from homology"/>
<name>A0A813DQ28_POLGL</name>
<evidence type="ECO:0000256" key="1">
    <source>
        <dbReference type="ARBA" id="ARBA00004141"/>
    </source>
</evidence>
<dbReference type="Pfam" id="PF01027">
    <property type="entry name" value="Bax1-I"/>
    <property type="match status" value="1"/>
</dbReference>
<dbReference type="Proteomes" id="UP000654075">
    <property type="component" value="Unassembled WGS sequence"/>
</dbReference>
<gene>
    <name evidence="6" type="ORF">PGLA1383_LOCUS6569</name>
</gene>
<feature type="non-terminal residue" evidence="6">
    <location>
        <position position="1"/>
    </location>
</feature>
<comment type="caution">
    <text evidence="6">The sequence shown here is derived from an EMBL/GenBank/DDBJ whole genome shotgun (WGS) entry which is preliminary data.</text>
</comment>
<comment type="similarity">
    <text evidence="5">Belongs to the BI1 family.</text>
</comment>
<keyword evidence="3 5" id="KW-1133">Transmembrane helix</keyword>
<dbReference type="GO" id="GO:0016020">
    <property type="term" value="C:membrane"/>
    <property type="evidence" value="ECO:0007669"/>
    <property type="project" value="UniProtKB-SubCell"/>
</dbReference>
<evidence type="ECO:0000256" key="2">
    <source>
        <dbReference type="ARBA" id="ARBA00022692"/>
    </source>
</evidence>
<feature type="transmembrane region" description="Helical" evidence="5">
    <location>
        <begin position="138"/>
        <end position="163"/>
    </location>
</feature>
<evidence type="ECO:0000256" key="4">
    <source>
        <dbReference type="ARBA" id="ARBA00023136"/>
    </source>
</evidence>
<organism evidence="6 7">
    <name type="scientific">Polarella glacialis</name>
    <name type="common">Dinoflagellate</name>
    <dbReference type="NCBI Taxonomy" id="89957"/>
    <lineage>
        <taxon>Eukaryota</taxon>
        <taxon>Sar</taxon>
        <taxon>Alveolata</taxon>
        <taxon>Dinophyceae</taxon>
        <taxon>Suessiales</taxon>
        <taxon>Suessiaceae</taxon>
        <taxon>Polarella</taxon>
    </lineage>
</organism>
<dbReference type="OrthoDB" id="7933078at2759"/>
<evidence type="ECO:0000256" key="3">
    <source>
        <dbReference type="ARBA" id="ARBA00022989"/>
    </source>
</evidence>
<reference evidence="6" key="1">
    <citation type="submission" date="2021-02" db="EMBL/GenBank/DDBJ databases">
        <authorList>
            <person name="Dougan E. K."/>
            <person name="Rhodes N."/>
            <person name="Thang M."/>
            <person name="Chan C."/>
        </authorList>
    </citation>
    <scope>NUCLEOTIDE SEQUENCE</scope>
</reference>
<evidence type="ECO:0000313" key="6">
    <source>
        <dbReference type="EMBL" id="CAE8587738.1"/>
    </source>
</evidence>
<evidence type="ECO:0000313" key="7">
    <source>
        <dbReference type="Proteomes" id="UP000654075"/>
    </source>
</evidence>
<keyword evidence="4 5" id="KW-0472">Membrane</keyword>
<sequence>SGIESTAVRHGFIQKVYGILSVQLAVTTLVGGVVMKSAESMVHSNPGLTLTLMMLSFAATISVMCVFMCCPDTMRSSPTNYILLSVFTLAESVLVGFISSSYTQESVLIVLGITTIVVLSLTLFACQTKYDFTGLAPYFFCASMVLFSFGFVLMLCSWCGLGGSPAFSTLRLVYACGG</sequence>
<feature type="transmembrane region" description="Helical" evidence="5">
    <location>
        <begin position="81"/>
        <end position="100"/>
    </location>
</feature>
<evidence type="ECO:0000256" key="5">
    <source>
        <dbReference type="RuleBase" id="RU004379"/>
    </source>
</evidence>
<protein>
    <submittedName>
        <fullName evidence="6">Uncharacterized protein</fullName>
    </submittedName>
</protein>
<dbReference type="EMBL" id="CAJNNV010002739">
    <property type="protein sequence ID" value="CAE8587738.1"/>
    <property type="molecule type" value="Genomic_DNA"/>
</dbReference>
<keyword evidence="7" id="KW-1185">Reference proteome</keyword>
<dbReference type="OMA" id="KEYSHQH"/>
<feature type="transmembrane region" description="Helical" evidence="5">
    <location>
        <begin position="16"/>
        <end position="35"/>
    </location>
</feature>
<dbReference type="InterPro" id="IPR006214">
    <property type="entry name" value="Bax_inhibitor_1-related"/>
</dbReference>
<dbReference type="PANTHER" id="PTHR23291">
    <property type="entry name" value="BAX INHIBITOR-RELATED"/>
    <property type="match status" value="1"/>
</dbReference>
<comment type="subcellular location">
    <subcellularLocation>
        <location evidence="1">Membrane</location>
        <topology evidence="1">Multi-pass membrane protein</topology>
    </subcellularLocation>
</comment>
<dbReference type="AlphaFoldDB" id="A0A813DQ28"/>
<feature type="transmembrane region" description="Helical" evidence="5">
    <location>
        <begin position="106"/>
        <end position="126"/>
    </location>
</feature>
<dbReference type="PANTHER" id="PTHR23291:SF47">
    <property type="entry name" value="TRANSMEMBRANE BAX INHIBITOR MOTIF CONTAINING 7"/>
    <property type="match status" value="1"/>
</dbReference>
<keyword evidence="2 5" id="KW-0812">Transmembrane</keyword>
<accession>A0A813DQ28</accession>
<feature type="non-terminal residue" evidence="6">
    <location>
        <position position="178"/>
    </location>
</feature>